<dbReference type="RefSeq" id="WP_026327919.1">
    <property type="nucleotide sequence ID" value="NZ_JABAFA010000001.1"/>
</dbReference>
<gene>
    <name evidence="1" type="ORF">HF878_00840</name>
</gene>
<dbReference type="Gene3D" id="2.170.120.40">
    <property type="entry name" value="YbbR-like domain"/>
    <property type="match status" value="2"/>
</dbReference>
<dbReference type="Pfam" id="PF07949">
    <property type="entry name" value="YbbR"/>
    <property type="match status" value="3"/>
</dbReference>
<evidence type="ECO:0000313" key="2">
    <source>
        <dbReference type="Proteomes" id="UP000543804"/>
    </source>
</evidence>
<accession>A0A848B2D7</accession>
<dbReference type="Proteomes" id="UP000543804">
    <property type="component" value="Unassembled WGS sequence"/>
</dbReference>
<evidence type="ECO:0000313" key="1">
    <source>
        <dbReference type="EMBL" id="NMD98033.1"/>
    </source>
</evidence>
<proteinExistence type="predicted"/>
<comment type="caution">
    <text evidence="1">The sequence shown here is derived from an EMBL/GenBank/DDBJ whole genome shotgun (WGS) entry which is preliminary data.</text>
</comment>
<dbReference type="Gene3D" id="2.170.120.30">
    <property type="match status" value="1"/>
</dbReference>
<protein>
    <recommendedName>
        <fullName evidence="3">YbbR-like protein</fullName>
    </recommendedName>
</protein>
<dbReference type="PANTHER" id="PTHR37804:SF1">
    <property type="entry name" value="CDAA REGULATORY PROTEIN CDAR"/>
    <property type="match status" value="1"/>
</dbReference>
<organism evidence="1 2">
    <name type="scientific">Selenomonas bovis</name>
    <dbReference type="NCBI Taxonomy" id="416586"/>
    <lineage>
        <taxon>Bacteria</taxon>
        <taxon>Bacillati</taxon>
        <taxon>Bacillota</taxon>
        <taxon>Negativicutes</taxon>
        <taxon>Selenomonadales</taxon>
        <taxon>Selenomonadaceae</taxon>
        <taxon>Selenomonas</taxon>
    </lineage>
</organism>
<dbReference type="PANTHER" id="PTHR37804">
    <property type="entry name" value="CDAA REGULATORY PROTEIN CDAR"/>
    <property type="match status" value="1"/>
</dbReference>
<reference evidence="1 2" key="1">
    <citation type="submission" date="2020-04" db="EMBL/GenBank/DDBJ databases">
        <authorList>
            <person name="Hitch T.C.A."/>
            <person name="Wylensek D."/>
            <person name="Clavel T."/>
        </authorList>
    </citation>
    <scope>NUCLEOTIDE SEQUENCE [LARGE SCALE GENOMIC DNA]</scope>
    <source>
        <strain evidence="1 2">PG-130-P53-12</strain>
    </source>
</reference>
<keyword evidence="2" id="KW-1185">Reference proteome</keyword>
<dbReference type="AlphaFoldDB" id="A0A848B2D7"/>
<sequence length="311" mass="33254">MMNRINSIFRRNLPAKIVALGVAVVLWVVVMSDQNPAIEGSFTVPVAVVNSPEGYKVTKSEDTVKIKVRGARSLFVSATADDFRAYVDLGGAEAGKQSYKVQTALPQGFELVEVQPETVEFNLDKIIQRQVRADVIVTGNSAPGTTVAKVTQASSIVTIEGPQSAVESVTRVVGYVGLSGNSTDFDLQVPLTALNADGREVHDVKVVPSATEVTVQLARGLTKKIVTIHPVLDGSLPDNLTLSEVRTDPIKLEIAGESKVLAPLSSVDTEKIDLSKVTESEKLTVRLDLPSGVTVTNPEISVSIVVKKKEK</sequence>
<dbReference type="InterPro" id="IPR012505">
    <property type="entry name" value="YbbR"/>
</dbReference>
<dbReference type="InterPro" id="IPR053154">
    <property type="entry name" value="c-di-AMP_regulator"/>
</dbReference>
<dbReference type="EMBL" id="JABAFA010000001">
    <property type="protein sequence ID" value="NMD98033.1"/>
    <property type="molecule type" value="Genomic_DNA"/>
</dbReference>
<name>A0A848B2D7_9FIRM</name>
<evidence type="ECO:0008006" key="3">
    <source>
        <dbReference type="Google" id="ProtNLM"/>
    </source>
</evidence>
<dbReference type="CDD" id="cd20206">
    <property type="entry name" value="YbbR"/>
    <property type="match status" value="1"/>
</dbReference>